<protein>
    <submittedName>
        <fullName evidence="1">Uncharacterized protein</fullName>
    </submittedName>
</protein>
<gene>
    <name evidence="1" type="ORF">CEXT_410741</name>
</gene>
<dbReference type="AlphaFoldDB" id="A0AAV4RBH7"/>
<dbReference type="Proteomes" id="UP001054945">
    <property type="component" value="Unassembled WGS sequence"/>
</dbReference>
<dbReference type="EMBL" id="BPLR01007613">
    <property type="protein sequence ID" value="GIY18346.1"/>
    <property type="molecule type" value="Genomic_DNA"/>
</dbReference>
<name>A0AAV4RBH7_CAEEX</name>
<reference evidence="1 2" key="1">
    <citation type="submission" date="2021-06" db="EMBL/GenBank/DDBJ databases">
        <title>Caerostris extrusa draft genome.</title>
        <authorList>
            <person name="Kono N."/>
            <person name="Arakawa K."/>
        </authorList>
    </citation>
    <scope>NUCLEOTIDE SEQUENCE [LARGE SCALE GENOMIC DNA]</scope>
</reference>
<comment type="caution">
    <text evidence="1">The sequence shown here is derived from an EMBL/GenBank/DDBJ whole genome shotgun (WGS) entry which is preliminary data.</text>
</comment>
<keyword evidence="2" id="KW-1185">Reference proteome</keyword>
<accession>A0AAV4RBH7</accession>
<evidence type="ECO:0000313" key="1">
    <source>
        <dbReference type="EMBL" id="GIY18346.1"/>
    </source>
</evidence>
<organism evidence="1 2">
    <name type="scientific">Caerostris extrusa</name>
    <name type="common">Bark spider</name>
    <name type="synonym">Caerostris bankana</name>
    <dbReference type="NCBI Taxonomy" id="172846"/>
    <lineage>
        <taxon>Eukaryota</taxon>
        <taxon>Metazoa</taxon>
        <taxon>Ecdysozoa</taxon>
        <taxon>Arthropoda</taxon>
        <taxon>Chelicerata</taxon>
        <taxon>Arachnida</taxon>
        <taxon>Araneae</taxon>
        <taxon>Araneomorphae</taxon>
        <taxon>Entelegynae</taxon>
        <taxon>Araneoidea</taxon>
        <taxon>Araneidae</taxon>
        <taxon>Caerostris</taxon>
    </lineage>
</organism>
<evidence type="ECO:0000313" key="2">
    <source>
        <dbReference type="Proteomes" id="UP001054945"/>
    </source>
</evidence>
<sequence>MNSIFIRDGRPRLRSVQTSGGLYALQMRVRFLKKKAAYYKMTLSFGIKNYVIKIQKEKNFTFKEKLRSNLMKSTVQGACLENSSVENLEKGLIEQKLLEHSLTHMCVADTKKKLCGRIKIVCINQRWLLTILQSILHKSKAAVVNC</sequence>
<proteinExistence type="predicted"/>